<accession>A0A3R5XYQ2</accession>
<evidence type="ECO:0000313" key="2">
    <source>
        <dbReference type="EMBL" id="QAR34009.1"/>
    </source>
</evidence>
<dbReference type="PANTHER" id="PTHR34227">
    <property type="entry name" value="CHAPERONE PROTEIN YCDY"/>
    <property type="match status" value="1"/>
</dbReference>
<dbReference type="InterPro" id="IPR020945">
    <property type="entry name" value="DMSO/NO3_reduct_chaperone"/>
</dbReference>
<protein>
    <recommendedName>
        <fullName evidence="4">Molecular chaperone TorD</fullName>
    </recommendedName>
</protein>
<dbReference type="RefSeq" id="WP_128467293.1">
    <property type="nucleotide sequence ID" value="NZ_CP035108.1"/>
</dbReference>
<dbReference type="InterPro" id="IPR050289">
    <property type="entry name" value="TorD/DmsD_chaperones"/>
</dbReference>
<name>A0A3R5XYQ2_9BACT</name>
<dbReference type="KEGG" id="gtl:EP073_11515"/>
<dbReference type="Proteomes" id="UP000287502">
    <property type="component" value="Chromosome"/>
</dbReference>
<dbReference type="AlphaFoldDB" id="A0A3R5XYQ2"/>
<evidence type="ECO:0008006" key="4">
    <source>
        <dbReference type="Google" id="ProtNLM"/>
    </source>
</evidence>
<dbReference type="Gene3D" id="1.10.3480.10">
    <property type="entry name" value="TorD-like"/>
    <property type="match status" value="1"/>
</dbReference>
<reference evidence="2 3" key="1">
    <citation type="submission" date="2019-01" db="EMBL/GenBank/DDBJ databases">
        <title>Geovibrio thiophilus DSM 11263, complete genome.</title>
        <authorList>
            <person name="Spring S."/>
            <person name="Bunk B."/>
            <person name="Sproer C."/>
        </authorList>
    </citation>
    <scope>NUCLEOTIDE SEQUENCE [LARGE SCALE GENOMIC DNA]</scope>
    <source>
        <strain evidence="2 3">DSM 11263</strain>
    </source>
</reference>
<keyword evidence="1" id="KW-0143">Chaperone</keyword>
<proteinExistence type="predicted"/>
<dbReference type="PANTHER" id="PTHR34227:SF1">
    <property type="entry name" value="DIMETHYL SULFOXIDE REDUCTASE CHAPERONE-RELATED"/>
    <property type="match status" value="1"/>
</dbReference>
<dbReference type="SUPFAM" id="SSF89155">
    <property type="entry name" value="TorD-like"/>
    <property type="match status" value="1"/>
</dbReference>
<evidence type="ECO:0000313" key="3">
    <source>
        <dbReference type="Proteomes" id="UP000287502"/>
    </source>
</evidence>
<organism evidence="2 3">
    <name type="scientific">Geovibrio thiophilus</name>
    <dbReference type="NCBI Taxonomy" id="139438"/>
    <lineage>
        <taxon>Bacteria</taxon>
        <taxon>Pseudomonadati</taxon>
        <taxon>Deferribacterota</taxon>
        <taxon>Deferribacteres</taxon>
        <taxon>Deferribacterales</taxon>
        <taxon>Geovibrionaceae</taxon>
        <taxon>Geovibrio</taxon>
    </lineage>
</organism>
<dbReference type="EMBL" id="CP035108">
    <property type="protein sequence ID" value="QAR34009.1"/>
    <property type="molecule type" value="Genomic_DNA"/>
</dbReference>
<dbReference type="InterPro" id="IPR036411">
    <property type="entry name" value="TorD-like_sf"/>
</dbReference>
<keyword evidence="3" id="KW-1185">Reference proteome</keyword>
<evidence type="ECO:0000256" key="1">
    <source>
        <dbReference type="ARBA" id="ARBA00023186"/>
    </source>
</evidence>
<sequence>MEQTINLKDIVGLRSRMYSFLSRAYTRETDVAYLQQIISFIPVLRKLGENTSDEMYLKGVEKLIERISSIKDENEYIEELARKFATIFLNVSPNNVIPHAHPYESVYLSSNKLVMQEQRDEVIEFYAKHNIGIGKDFKEPEDHIAVELSFLSMLNEQVFNAILENEMAEVQGKLEAHKIFMEKHLMKWVHLFGNDLRKADYDGFYNAFADLTMGFIRIDYKFLVNLISYSNE</sequence>
<gene>
    <name evidence="2" type="ORF">EP073_11515</name>
</gene>
<dbReference type="OrthoDB" id="7849731at2"/>
<dbReference type="Pfam" id="PF02613">
    <property type="entry name" value="Nitrate_red_del"/>
    <property type="match status" value="1"/>
</dbReference>